<sequence>MTMKSFGDEDTIFEDMDVLNPNEQTYQPEALPEREVELDQIHSALRPATMGSTPLNLIVYGQSGQGKTVGIRLKTNQLQEYANEADMDLTVVHVRCKGMGSSYHVLTNLVKRLREKRFGPGEELPSGHQRKTLLNMVIQNLEEIEGTIIIVLDEIDAIGDDDYILYELPRSNPDGVRLSLIGITNDLQFRENLDADVRSSLGEDEVRFEPYDANQLRDILARRAAGALRDTSFNDGIEDYRHLQSGVLTDDTIPLAAALGAQDTGDARAAIRLLFRAARFADDAGETIVTEDHVRKARDFLETKAIESGIQTLPNQRMLALMAVTFHAVNSDAPVSTTPIYTQYKSFCEYENVNILSNRRFRDRLNDLADTNILNKQQGRGRGEENKYTLAVDLETALENLPKESARLGDVAEILREKDSAQTR</sequence>
<dbReference type="Gene3D" id="1.10.10.10">
    <property type="entry name" value="Winged helix-like DNA-binding domain superfamily/Winged helix DNA-binding domain"/>
    <property type="match status" value="1"/>
</dbReference>
<dbReference type="InterPro" id="IPR036390">
    <property type="entry name" value="WH_DNA-bd_sf"/>
</dbReference>
<keyword evidence="8" id="KW-1185">Reference proteome</keyword>
<dbReference type="PANTHER" id="PTHR10763">
    <property type="entry name" value="CELL DIVISION CONTROL PROTEIN 6-RELATED"/>
    <property type="match status" value="1"/>
</dbReference>
<name>L9WH87_9EURY</name>
<dbReference type="Pfam" id="PF13401">
    <property type="entry name" value="AAA_22"/>
    <property type="match status" value="1"/>
</dbReference>
<dbReference type="HAMAP" id="MF_01407">
    <property type="entry name" value="ORC1_type_DNA_replic_protein"/>
    <property type="match status" value="1"/>
</dbReference>
<organism evidence="7 8">
    <name type="scientific">Natronolimnohabitans innermongolicus JCM 12255</name>
    <dbReference type="NCBI Taxonomy" id="1227499"/>
    <lineage>
        <taxon>Archaea</taxon>
        <taxon>Methanobacteriati</taxon>
        <taxon>Methanobacteriota</taxon>
        <taxon>Stenosarchaea group</taxon>
        <taxon>Halobacteria</taxon>
        <taxon>Halobacteriales</taxon>
        <taxon>Natrialbaceae</taxon>
        <taxon>Natronolimnohabitans</taxon>
    </lineage>
</organism>
<reference evidence="7 8" key="1">
    <citation type="journal article" date="2014" name="PLoS Genet.">
        <title>Phylogenetically driven sequencing of extremely halophilic archaea reveals strategies for static and dynamic osmo-response.</title>
        <authorList>
            <person name="Becker E.A."/>
            <person name="Seitzer P.M."/>
            <person name="Tritt A."/>
            <person name="Larsen D."/>
            <person name="Krusor M."/>
            <person name="Yao A.I."/>
            <person name="Wu D."/>
            <person name="Madern D."/>
            <person name="Eisen J.A."/>
            <person name="Darling A.E."/>
            <person name="Facciotti M.T."/>
        </authorList>
    </citation>
    <scope>NUCLEOTIDE SEQUENCE [LARGE SCALE GENOMIC DNA]</scope>
    <source>
        <strain evidence="7 8">JCM 12255</strain>
    </source>
</reference>
<dbReference type="GO" id="GO:0016887">
    <property type="term" value="F:ATP hydrolysis activity"/>
    <property type="evidence" value="ECO:0007669"/>
    <property type="project" value="InterPro"/>
</dbReference>
<dbReference type="PANTHER" id="PTHR10763:SF22">
    <property type="entry name" value="ORC1-TYPE DNA REPLICATION PROTEIN"/>
    <property type="match status" value="1"/>
</dbReference>
<dbReference type="SUPFAM" id="SSF52540">
    <property type="entry name" value="P-loop containing nucleoside triphosphate hydrolases"/>
    <property type="match status" value="1"/>
</dbReference>
<keyword evidence="4 5" id="KW-0067">ATP-binding</keyword>
<proteinExistence type="inferred from homology"/>
<evidence type="ECO:0000256" key="3">
    <source>
        <dbReference type="ARBA" id="ARBA00022741"/>
    </source>
</evidence>
<dbReference type="InterPro" id="IPR050311">
    <property type="entry name" value="ORC1/CDC6"/>
</dbReference>
<evidence type="ECO:0000256" key="2">
    <source>
        <dbReference type="ARBA" id="ARBA00022705"/>
    </source>
</evidence>
<dbReference type="Proteomes" id="UP000011602">
    <property type="component" value="Unassembled WGS sequence"/>
</dbReference>
<comment type="caution">
    <text evidence="5">Lacks conserved residue(s) required for the propagation of feature annotation.</text>
</comment>
<dbReference type="InterPro" id="IPR036388">
    <property type="entry name" value="WH-like_DNA-bd_sf"/>
</dbReference>
<gene>
    <name evidence="7" type="ORF">C493_21566</name>
</gene>
<dbReference type="EMBL" id="AOHZ01000108">
    <property type="protein sequence ID" value="ELY48814.1"/>
    <property type="molecule type" value="Genomic_DNA"/>
</dbReference>
<dbReference type="Gene3D" id="1.10.8.60">
    <property type="match status" value="1"/>
</dbReference>
<dbReference type="InterPro" id="IPR055237">
    <property type="entry name" value="Cdc6_lid"/>
</dbReference>
<dbReference type="GO" id="GO:0005524">
    <property type="term" value="F:ATP binding"/>
    <property type="evidence" value="ECO:0007669"/>
    <property type="project" value="UniProtKB-UniRule"/>
</dbReference>
<dbReference type="PATRIC" id="fig|1227499.3.peg.4427"/>
<dbReference type="SUPFAM" id="SSF46785">
    <property type="entry name" value="Winged helix' DNA-binding domain"/>
    <property type="match status" value="1"/>
</dbReference>
<dbReference type="eggNOG" id="arCOG00467">
    <property type="taxonomic scope" value="Archaea"/>
</dbReference>
<evidence type="ECO:0000259" key="6">
    <source>
        <dbReference type="SMART" id="SM01074"/>
    </source>
</evidence>
<dbReference type="AlphaFoldDB" id="L9WH87"/>
<comment type="similarity">
    <text evidence="1 5">Belongs to the CDC6/cdc18 family.</text>
</comment>
<keyword evidence="3 5" id="KW-0547">Nucleotide-binding</keyword>
<dbReference type="InterPro" id="IPR027417">
    <property type="entry name" value="P-loop_NTPase"/>
</dbReference>
<evidence type="ECO:0000256" key="5">
    <source>
        <dbReference type="HAMAP-Rule" id="MF_01407"/>
    </source>
</evidence>
<evidence type="ECO:0000256" key="4">
    <source>
        <dbReference type="ARBA" id="ARBA00022840"/>
    </source>
</evidence>
<comment type="function">
    <text evidence="5">Involved in regulation of DNA replication.</text>
</comment>
<feature type="binding site" evidence="5">
    <location>
        <position position="223"/>
    </location>
    <ligand>
        <name>ATP</name>
        <dbReference type="ChEBI" id="CHEBI:30616"/>
    </ligand>
</feature>
<dbReference type="Pfam" id="PF09079">
    <property type="entry name" value="WHD_Cdc6"/>
    <property type="match status" value="1"/>
</dbReference>
<evidence type="ECO:0000313" key="8">
    <source>
        <dbReference type="Proteomes" id="UP000011602"/>
    </source>
</evidence>
<evidence type="ECO:0000256" key="1">
    <source>
        <dbReference type="ARBA" id="ARBA00006184"/>
    </source>
</evidence>
<dbReference type="NCBIfam" id="TIGR02928">
    <property type="entry name" value="orc1/cdc6 family replication initiation protein"/>
    <property type="match status" value="1"/>
</dbReference>
<keyword evidence="2 5" id="KW-0235">DNA replication</keyword>
<feature type="binding site" evidence="5">
    <location>
        <position position="211"/>
    </location>
    <ligand>
        <name>ATP</name>
        <dbReference type="ChEBI" id="CHEBI:30616"/>
    </ligand>
</feature>
<dbReference type="SMART" id="SM01074">
    <property type="entry name" value="Cdc6_C"/>
    <property type="match status" value="1"/>
</dbReference>
<dbReference type="InterPro" id="IPR049945">
    <property type="entry name" value="AAA_22"/>
</dbReference>
<dbReference type="InterPro" id="IPR014277">
    <property type="entry name" value="Orc1/Cdc6_arc"/>
</dbReference>
<comment type="caution">
    <text evidence="7">The sequence shown here is derived from an EMBL/GenBank/DDBJ whole genome shotgun (WGS) entry which is preliminary data.</text>
</comment>
<dbReference type="STRING" id="1227499.C493_21566"/>
<dbReference type="Gene3D" id="3.40.50.300">
    <property type="entry name" value="P-loop containing nucleotide triphosphate hydrolases"/>
    <property type="match status" value="1"/>
</dbReference>
<accession>L9WH87</accession>
<protein>
    <recommendedName>
        <fullName evidence="5">ORC1-type DNA replication protein</fullName>
    </recommendedName>
</protein>
<evidence type="ECO:0000313" key="7">
    <source>
        <dbReference type="EMBL" id="ELY48814.1"/>
    </source>
</evidence>
<feature type="domain" description="Cdc6 C-terminal" evidence="6">
    <location>
        <begin position="321"/>
        <end position="401"/>
    </location>
</feature>
<dbReference type="Pfam" id="PF22703">
    <property type="entry name" value="Cdc6_lid"/>
    <property type="match status" value="1"/>
</dbReference>
<dbReference type="GO" id="GO:0006260">
    <property type="term" value="P:DNA replication"/>
    <property type="evidence" value="ECO:0007669"/>
    <property type="project" value="UniProtKB-UniRule"/>
</dbReference>
<dbReference type="InterPro" id="IPR015163">
    <property type="entry name" value="Cdc6_C"/>
</dbReference>